<evidence type="ECO:0000313" key="1">
    <source>
        <dbReference type="EMBL" id="KAJ1354170.1"/>
    </source>
</evidence>
<dbReference type="AlphaFoldDB" id="A0AAD5MAF0"/>
<proteinExistence type="predicted"/>
<keyword evidence="2" id="KW-1185">Reference proteome</keyword>
<accession>A0AAD5MAF0</accession>
<organism evidence="1 2">
    <name type="scientific">Parelaphostrongylus tenuis</name>
    <name type="common">Meningeal worm</name>
    <dbReference type="NCBI Taxonomy" id="148309"/>
    <lineage>
        <taxon>Eukaryota</taxon>
        <taxon>Metazoa</taxon>
        <taxon>Ecdysozoa</taxon>
        <taxon>Nematoda</taxon>
        <taxon>Chromadorea</taxon>
        <taxon>Rhabditida</taxon>
        <taxon>Rhabditina</taxon>
        <taxon>Rhabditomorpha</taxon>
        <taxon>Strongyloidea</taxon>
        <taxon>Metastrongylidae</taxon>
        <taxon>Parelaphostrongylus</taxon>
    </lineage>
</organism>
<protein>
    <submittedName>
        <fullName evidence="1">Uncharacterized protein</fullName>
    </submittedName>
</protein>
<reference evidence="1" key="1">
    <citation type="submission" date="2021-06" db="EMBL/GenBank/DDBJ databases">
        <title>Parelaphostrongylus tenuis whole genome reference sequence.</title>
        <authorList>
            <person name="Garwood T.J."/>
            <person name="Larsen P.A."/>
            <person name="Fountain-Jones N.M."/>
            <person name="Garbe J.R."/>
            <person name="Macchietto M.G."/>
            <person name="Kania S.A."/>
            <person name="Gerhold R.W."/>
            <person name="Richards J.E."/>
            <person name="Wolf T.M."/>
        </authorList>
    </citation>
    <scope>NUCLEOTIDE SEQUENCE</scope>
    <source>
        <strain evidence="1">MNPRO001-30</strain>
        <tissue evidence="1">Meninges</tissue>
    </source>
</reference>
<name>A0AAD5MAF0_PARTN</name>
<comment type="caution">
    <text evidence="1">The sequence shown here is derived from an EMBL/GenBank/DDBJ whole genome shotgun (WGS) entry which is preliminary data.</text>
</comment>
<dbReference type="EMBL" id="JAHQIW010001990">
    <property type="protein sequence ID" value="KAJ1354170.1"/>
    <property type="molecule type" value="Genomic_DNA"/>
</dbReference>
<sequence length="167" mass="19081">MTIKVSDTLRRQSENVEEQRQLMHLHSKCRLMAQYALCRFHIHCNPCVMKKVPIGVTVELNVKKRQFLFFFDGVVSSTHASLVLLIPHSSSTFAAEMSPVSLGRGTPSNWTMERVHEGTDPRFLLVVTSHFLSLRMHDMLALVVVRSLKNGECKSSERFVLRGRRDS</sequence>
<evidence type="ECO:0000313" key="2">
    <source>
        <dbReference type="Proteomes" id="UP001196413"/>
    </source>
</evidence>
<dbReference type="Proteomes" id="UP001196413">
    <property type="component" value="Unassembled WGS sequence"/>
</dbReference>
<gene>
    <name evidence="1" type="ORF">KIN20_011012</name>
</gene>